<keyword evidence="2" id="KW-0132">Cell division</keyword>
<sequence>MNFTPNDLQNILFKRALFGFNQLQVEDVLEKVVEDMSAYIKENNKLKDKLQDVQEKLDYYRGIEQSLQNSLIIAQKTSDEIIQNAKKNAENIVKEAELSARKIIEDANQEVLTIRYEYERLQREVEAYRIKVESIIRAQLKSLRSLSAQDEAKEEAV</sequence>
<dbReference type="PANTHER" id="PTHR35794">
    <property type="entry name" value="CELL DIVISION PROTEIN DIVIVA"/>
    <property type="match status" value="1"/>
</dbReference>
<dbReference type="OrthoDB" id="9815492at2"/>
<keyword evidence="2" id="KW-0131">Cell cycle</keyword>
<keyword evidence="3" id="KW-1185">Reference proteome</keyword>
<keyword evidence="1" id="KW-0175">Coiled coil</keyword>
<accession>A0A1M6G957</accession>
<dbReference type="RefSeq" id="WP_149678689.1">
    <property type="nucleotide sequence ID" value="NZ_DAONMB010000041.1"/>
</dbReference>
<evidence type="ECO:0000313" key="2">
    <source>
        <dbReference type="EMBL" id="SHJ06483.1"/>
    </source>
</evidence>
<name>A0A1M6G957_9FIRM</name>
<evidence type="ECO:0000313" key="3">
    <source>
        <dbReference type="Proteomes" id="UP000324781"/>
    </source>
</evidence>
<dbReference type="EMBL" id="FQZP01000022">
    <property type="protein sequence ID" value="SHJ06483.1"/>
    <property type="molecule type" value="Genomic_DNA"/>
</dbReference>
<evidence type="ECO:0000256" key="1">
    <source>
        <dbReference type="SAM" id="Coils"/>
    </source>
</evidence>
<dbReference type="Pfam" id="PF05103">
    <property type="entry name" value="DivIVA"/>
    <property type="match status" value="1"/>
</dbReference>
<feature type="coiled-coil region" evidence="1">
    <location>
        <begin position="82"/>
        <end position="138"/>
    </location>
</feature>
<dbReference type="Proteomes" id="UP000324781">
    <property type="component" value="Unassembled WGS sequence"/>
</dbReference>
<organism evidence="2 3">
    <name type="scientific">Thermoclostridium caenicola</name>
    <dbReference type="NCBI Taxonomy" id="659425"/>
    <lineage>
        <taxon>Bacteria</taxon>
        <taxon>Bacillati</taxon>
        <taxon>Bacillota</taxon>
        <taxon>Clostridia</taxon>
        <taxon>Eubacteriales</taxon>
        <taxon>Oscillospiraceae</taxon>
        <taxon>Thermoclostridium</taxon>
    </lineage>
</organism>
<proteinExistence type="predicted"/>
<dbReference type="InterPro" id="IPR007793">
    <property type="entry name" value="DivIVA_fam"/>
</dbReference>
<dbReference type="GO" id="GO:0051301">
    <property type="term" value="P:cell division"/>
    <property type="evidence" value="ECO:0007669"/>
    <property type="project" value="UniProtKB-KW"/>
</dbReference>
<dbReference type="Gene3D" id="1.20.5.620">
    <property type="entry name" value="F1F0 ATP synthase subunit B, membrane domain"/>
    <property type="match status" value="1"/>
</dbReference>
<dbReference type="AlphaFoldDB" id="A0A1M6G957"/>
<dbReference type="PANTHER" id="PTHR35794:SF2">
    <property type="entry name" value="CELL DIVISION PROTEIN DIVIVA"/>
    <property type="match status" value="1"/>
</dbReference>
<gene>
    <name evidence="2" type="ORF">SAMN05444373_102220</name>
</gene>
<protein>
    <submittedName>
        <fullName evidence="2">Cell division initiation protein</fullName>
    </submittedName>
</protein>
<dbReference type="Gene3D" id="6.10.250.660">
    <property type="match status" value="1"/>
</dbReference>
<reference evidence="2 3" key="1">
    <citation type="submission" date="2016-11" db="EMBL/GenBank/DDBJ databases">
        <authorList>
            <person name="Varghese N."/>
            <person name="Submissions S."/>
        </authorList>
    </citation>
    <scope>NUCLEOTIDE SEQUENCE [LARGE SCALE GENOMIC DNA]</scope>
    <source>
        <strain evidence="2 3">DSM 19027</strain>
    </source>
</reference>
<feature type="coiled-coil region" evidence="1">
    <location>
        <begin position="29"/>
        <end position="56"/>
    </location>
</feature>